<reference evidence="1 2" key="1">
    <citation type="journal article" date="2014" name="Genome Biol. Evol.">
        <title>The genome of the myxosporean Thelohanellus kitauei shows adaptations to nutrient acquisition within its fish host.</title>
        <authorList>
            <person name="Yang Y."/>
            <person name="Xiong J."/>
            <person name="Zhou Z."/>
            <person name="Huo F."/>
            <person name="Miao W."/>
            <person name="Ran C."/>
            <person name="Liu Y."/>
            <person name="Zhang J."/>
            <person name="Feng J."/>
            <person name="Wang M."/>
            <person name="Wang M."/>
            <person name="Wang L."/>
            <person name="Yao B."/>
        </authorList>
    </citation>
    <scope>NUCLEOTIDE SEQUENCE [LARGE SCALE GENOMIC DNA]</scope>
    <source>
        <strain evidence="1">Wuqing</strain>
    </source>
</reference>
<keyword evidence="2" id="KW-1185">Reference proteome</keyword>
<accession>A0A0C2NIF5</accession>
<evidence type="ECO:0000313" key="2">
    <source>
        <dbReference type="Proteomes" id="UP000031668"/>
    </source>
</evidence>
<gene>
    <name evidence="1" type="ORF">RF11_08181</name>
</gene>
<comment type="caution">
    <text evidence="1">The sequence shown here is derived from an EMBL/GenBank/DDBJ whole genome shotgun (WGS) entry which is preliminary data.</text>
</comment>
<organism evidence="1 2">
    <name type="scientific">Thelohanellus kitauei</name>
    <name type="common">Myxosporean</name>
    <dbReference type="NCBI Taxonomy" id="669202"/>
    <lineage>
        <taxon>Eukaryota</taxon>
        <taxon>Metazoa</taxon>
        <taxon>Cnidaria</taxon>
        <taxon>Myxozoa</taxon>
        <taxon>Myxosporea</taxon>
        <taxon>Bivalvulida</taxon>
        <taxon>Platysporina</taxon>
        <taxon>Myxobolidae</taxon>
        <taxon>Thelohanellus</taxon>
    </lineage>
</organism>
<protein>
    <submittedName>
        <fullName evidence="1">Uncharacterized protein</fullName>
    </submittedName>
</protein>
<evidence type="ECO:0000313" key="1">
    <source>
        <dbReference type="EMBL" id="KII73812.1"/>
    </source>
</evidence>
<name>A0A0C2NIF5_THEKT</name>
<dbReference type="Proteomes" id="UP000031668">
    <property type="component" value="Unassembled WGS sequence"/>
</dbReference>
<proteinExistence type="predicted"/>
<dbReference type="AlphaFoldDB" id="A0A0C2NIF5"/>
<sequence>MFIRENNKRAFQCYRDAIDVYVEHGKINEAIQNCFEYGYNMGKKSCFTEQMHELYALGDRLRVQRNLSHSCGVTEVKISDYENDFIKVSNDLSKFDVEEETDGNIFVHQCNLFCLYFSVVQELR</sequence>
<dbReference type="EMBL" id="JWZT01000640">
    <property type="protein sequence ID" value="KII73812.1"/>
    <property type="molecule type" value="Genomic_DNA"/>
</dbReference>